<dbReference type="PROSITE" id="PS50893">
    <property type="entry name" value="ABC_TRANSPORTER_2"/>
    <property type="match status" value="1"/>
</dbReference>
<feature type="domain" description="ABC transporter" evidence="10">
    <location>
        <begin position="326"/>
        <end position="573"/>
    </location>
</feature>
<dbReference type="CDD" id="cd18541">
    <property type="entry name" value="ABC_6TM_TmrB_like"/>
    <property type="match status" value="1"/>
</dbReference>
<comment type="caution">
    <text evidence="12">The sequence shown here is derived from an EMBL/GenBank/DDBJ whole genome shotgun (WGS) entry which is preliminary data.</text>
</comment>
<dbReference type="SUPFAM" id="SSF52540">
    <property type="entry name" value="P-loop containing nucleoside triphosphate hydrolases"/>
    <property type="match status" value="1"/>
</dbReference>
<keyword evidence="8 9" id="KW-0472">Membrane</keyword>
<feature type="transmembrane region" description="Helical" evidence="9">
    <location>
        <begin position="149"/>
        <end position="167"/>
    </location>
</feature>
<feature type="transmembrane region" description="Helical" evidence="9">
    <location>
        <begin position="46"/>
        <end position="66"/>
    </location>
</feature>
<dbReference type="InterPro" id="IPR003439">
    <property type="entry name" value="ABC_transporter-like_ATP-bd"/>
</dbReference>
<dbReference type="InterPro" id="IPR011527">
    <property type="entry name" value="ABC1_TM_dom"/>
</dbReference>
<dbReference type="GO" id="GO:0016887">
    <property type="term" value="F:ATP hydrolysis activity"/>
    <property type="evidence" value="ECO:0007669"/>
    <property type="project" value="InterPro"/>
</dbReference>
<dbReference type="PANTHER" id="PTHR43394:SF1">
    <property type="entry name" value="ATP-BINDING CASSETTE SUB-FAMILY B MEMBER 10, MITOCHONDRIAL"/>
    <property type="match status" value="1"/>
</dbReference>
<keyword evidence="3" id="KW-1003">Cell membrane</keyword>
<evidence type="ECO:0000256" key="1">
    <source>
        <dbReference type="ARBA" id="ARBA00004651"/>
    </source>
</evidence>
<dbReference type="STRING" id="765420.OSCT_3110"/>
<evidence type="ECO:0000313" key="13">
    <source>
        <dbReference type="Proteomes" id="UP000054010"/>
    </source>
</evidence>
<dbReference type="InterPro" id="IPR036640">
    <property type="entry name" value="ABC1_TM_sf"/>
</dbReference>
<dbReference type="InterPro" id="IPR027417">
    <property type="entry name" value="P-loop_NTPase"/>
</dbReference>
<evidence type="ECO:0000256" key="4">
    <source>
        <dbReference type="ARBA" id="ARBA00022692"/>
    </source>
</evidence>
<evidence type="ECO:0000256" key="6">
    <source>
        <dbReference type="ARBA" id="ARBA00022840"/>
    </source>
</evidence>
<dbReference type="PROSITE" id="PS50929">
    <property type="entry name" value="ABC_TM1F"/>
    <property type="match status" value="1"/>
</dbReference>
<evidence type="ECO:0000256" key="5">
    <source>
        <dbReference type="ARBA" id="ARBA00022741"/>
    </source>
</evidence>
<gene>
    <name evidence="12" type="ORF">OSCT_3110</name>
</gene>
<dbReference type="GO" id="GO:0015421">
    <property type="term" value="F:ABC-type oligopeptide transporter activity"/>
    <property type="evidence" value="ECO:0007669"/>
    <property type="project" value="TreeGrafter"/>
</dbReference>
<dbReference type="AlphaFoldDB" id="E1IIF9"/>
<dbReference type="PANTHER" id="PTHR43394">
    <property type="entry name" value="ATP-DEPENDENT PERMEASE MDL1, MITOCHONDRIAL"/>
    <property type="match status" value="1"/>
</dbReference>
<evidence type="ECO:0000313" key="12">
    <source>
        <dbReference type="EMBL" id="EFO79034.1"/>
    </source>
</evidence>
<dbReference type="Gene3D" id="1.20.1560.10">
    <property type="entry name" value="ABC transporter type 1, transmembrane domain"/>
    <property type="match status" value="1"/>
</dbReference>
<keyword evidence="4 9" id="KW-0812">Transmembrane</keyword>
<comment type="subcellular location">
    <subcellularLocation>
        <location evidence="1">Cell membrane</location>
        <topology evidence="1">Multi-pass membrane protein</topology>
    </subcellularLocation>
</comment>
<organism evidence="12 13">
    <name type="scientific">Oscillochloris trichoides DG-6</name>
    <dbReference type="NCBI Taxonomy" id="765420"/>
    <lineage>
        <taxon>Bacteria</taxon>
        <taxon>Bacillati</taxon>
        <taxon>Chloroflexota</taxon>
        <taxon>Chloroflexia</taxon>
        <taxon>Chloroflexales</taxon>
        <taxon>Chloroflexineae</taxon>
        <taxon>Oscillochloridaceae</taxon>
        <taxon>Oscillochloris</taxon>
    </lineage>
</organism>
<dbReference type="Gene3D" id="3.40.50.300">
    <property type="entry name" value="P-loop containing nucleotide triphosphate hydrolases"/>
    <property type="match status" value="1"/>
</dbReference>
<dbReference type="InterPro" id="IPR039421">
    <property type="entry name" value="Type_1_exporter"/>
</dbReference>
<evidence type="ECO:0000259" key="10">
    <source>
        <dbReference type="PROSITE" id="PS50893"/>
    </source>
</evidence>
<evidence type="ECO:0000256" key="3">
    <source>
        <dbReference type="ARBA" id="ARBA00022475"/>
    </source>
</evidence>
<keyword evidence="5" id="KW-0547">Nucleotide-binding</keyword>
<dbReference type="FunFam" id="3.40.50.300:FF:000221">
    <property type="entry name" value="Multidrug ABC transporter ATP-binding protein"/>
    <property type="match status" value="1"/>
</dbReference>
<evidence type="ECO:0000259" key="11">
    <source>
        <dbReference type="PROSITE" id="PS50929"/>
    </source>
</evidence>
<dbReference type="GO" id="GO:0005886">
    <property type="term" value="C:plasma membrane"/>
    <property type="evidence" value="ECO:0007669"/>
    <property type="project" value="UniProtKB-SubCell"/>
</dbReference>
<keyword evidence="13" id="KW-1185">Reference proteome</keyword>
<evidence type="ECO:0000256" key="7">
    <source>
        <dbReference type="ARBA" id="ARBA00022989"/>
    </source>
</evidence>
<dbReference type="Proteomes" id="UP000054010">
    <property type="component" value="Unassembled WGS sequence"/>
</dbReference>
<dbReference type="EMBL" id="ADVR01000133">
    <property type="protein sequence ID" value="EFO79034.1"/>
    <property type="molecule type" value="Genomic_DNA"/>
</dbReference>
<reference evidence="12 13" key="1">
    <citation type="journal article" date="2011" name="J. Bacteriol.">
        <title>Draft genome sequence of the anoxygenic filamentous phototrophic bacterium Oscillochloris trichoides subsp. DG-6.</title>
        <authorList>
            <person name="Kuznetsov B.B."/>
            <person name="Ivanovsky R.N."/>
            <person name="Keppen O.I."/>
            <person name="Sukhacheva M.V."/>
            <person name="Bumazhkin B.K."/>
            <person name="Patutina E.O."/>
            <person name="Beletsky A.V."/>
            <person name="Mardanov A.V."/>
            <person name="Baslerov R.V."/>
            <person name="Panteleeva A.N."/>
            <person name="Kolganova T.V."/>
            <person name="Ravin N.V."/>
            <person name="Skryabin K.G."/>
        </authorList>
    </citation>
    <scope>NUCLEOTIDE SEQUENCE [LARGE SCALE GENOMIC DNA]</scope>
    <source>
        <strain evidence="12 13">DG-6</strain>
    </source>
</reference>
<dbReference type="SMART" id="SM00382">
    <property type="entry name" value="AAA"/>
    <property type="match status" value="1"/>
</dbReference>
<keyword evidence="7 9" id="KW-1133">Transmembrane helix</keyword>
<dbReference type="InterPro" id="IPR017871">
    <property type="entry name" value="ABC_transporter-like_CS"/>
</dbReference>
<keyword evidence="6" id="KW-0067">ATP-binding</keyword>
<sequence>MARYRLLLLGGLLCAAVGAAVSAVGPYVLRLAVDEMQQGQIISQRLLWFGGLIIGVAILDGGFKFIQRMLIATTSYKVEYDLRRDLFARYLFLDQSFFERNHTGDLMARATNDLSAVRQLLGPGLNGTATAILTFLAAAILMLRMNLQLSLVLLVLLPTATILLFLVGERIRKVFTRVQEQFGVISTRAQENFSGIRTIKAYAQEEAELAVFAEDNRRYRQLNLHYVLLSGALWPSMSLLLGSVAALVLLVGGQLVAQGQLTVGELVQFNGYLALLAFPMIMLGWTVGLFQQAAASMGRLVAVLQHDPQIQNRPAARPLPAPRGEIEFCDVGIRTEAGRAHTPNSPPLAREWMLQAISFTVPAGTSLAIVGATGAGKTTLINLLGRVRDPDAGAVRFDGVDVRDLDLADLRRAIAYVPQETFLFSVTLRENVAFGHADAVDAATLDHAVQVSCLSNDLAQFPAGLETMIGERGVTLSGGQKQRVAIARALTRDAAVLILDDALSSVDTHTAAQILRGLRAVMQGRTSIIIAQRIATVKDADQIILIDDGRIVERGTHQELVQLGGLYTAMYRRELRQEELNVASIG</sequence>
<evidence type="ECO:0000256" key="2">
    <source>
        <dbReference type="ARBA" id="ARBA00022448"/>
    </source>
</evidence>
<feature type="domain" description="ABC transmembrane type-1" evidence="11">
    <location>
        <begin position="9"/>
        <end position="292"/>
    </location>
</feature>
<dbReference type="Pfam" id="PF00005">
    <property type="entry name" value="ABC_tran"/>
    <property type="match status" value="1"/>
</dbReference>
<evidence type="ECO:0000256" key="9">
    <source>
        <dbReference type="SAM" id="Phobius"/>
    </source>
</evidence>
<dbReference type="InterPro" id="IPR003593">
    <property type="entry name" value="AAA+_ATPase"/>
</dbReference>
<dbReference type="SUPFAM" id="SSF90123">
    <property type="entry name" value="ABC transporter transmembrane region"/>
    <property type="match status" value="1"/>
</dbReference>
<feature type="transmembrane region" description="Helical" evidence="9">
    <location>
        <begin position="124"/>
        <end position="143"/>
    </location>
</feature>
<name>E1IIF9_9CHLR</name>
<feature type="transmembrane region" description="Helical" evidence="9">
    <location>
        <begin position="226"/>
        <end position="251"/>
    </location>
</feature>
<dbReference type="HOGENOM" id="CLU_000604_84_3_0"/>
<dbReference type="Pfam" id="PF00664">
    <property type="entry name" value="ABC_membrane"/>
    <property type="match status" value="1"/>
</dbReference>
<dbReference type="GO" id="GO:0005524">
    <property type="term" value="F:ATP binding"/>
    <property type="evidence" value="ECO:0007669"/>
    <property type="project" value="UniProtKB-KW"/>
</dbReference>
<dbReference type="eggNOG" id="COG1132">
    <property type="taxonomic scope" value="Bacteria"/>
</dbReference>
<keyword evidence="2" id="KW-0813">Transport</keyword>
<dbReference type="PROSITE" id="PS00211">
    <property type="entry name" value="ABC_TRANSPORTER_1"/>
    <property type="match status" value="1"/>
</dbReference>
<feature type="transmembrane region" description="Helical" evidence="9">
    <location>
        <begin position="271"/>
        <end position="290"/>
    </location>
</feature>
<accession>E1IIF9</accession>
<protein>
    <submittedName>
        <fullName evidence="12">ABC transporter related protein</fullName>
    </submittedName>
</protein>
<proteinExistence type="predicted"/>
<evidence type="ECO:0000256" key="8">
    <source>
        <dbReference type="ARBA" id="ARBA00023136"/>
    </source>
</evidence>